<dbReference type="Proteomes" id="UP000441585">
    <property type="component" value="Unassembled WGS sequence"/>
</dbReference>
<gene>
    <name evidence="1" type="ORF">GJU41_00600</name>
</gene>
<dbReference type="InterPro" id="IPR050583">
    <property type="entry name" value="Mycobacterial_A85_antigen"/>
</dbReference>
<evidence type="ECO:0008006" key="3">
    <source>
        <dbReference type="Google" id="ProtNLM"/>
    </source>
</evidence>
<comment type="caution">
    <text evidence="1">The sequence shown here is derived from an EMBL/GenBank/DDBJ whole genome shotgun (WGS) entry which is preliminary data.</text>
</comment>
<evidence type="ECO:0000313" key="1">
    <source>
        <dbReference type="EMBL" id="MRX52455.1"/>
    </source>
</evidence>
<dbReference type="AlphaFoldDB" id="A0A6I2M2Z8"/>
<dbReference type="Pfam" id="PF00756">
    <property type="entry name" value="Esterase"/>
    <property type="match status" value="2"/>
</dbReference>
<dbReference type="RefSeq" id="WP_154317825.1">
    <property type="nucleotide sequence ID" value="NZ_CAJGAA010000001.1"/>
</dbReference>
<sequence length="639" mass="72180">MGNKKVWLVLLFVFFLVSLTNPSFTSAKKPHEPASKTAVEMITSKALLKDQRPKHHKLTYKVYLPKGYDKKRTEGYPVVYLLHGSGGNENSWDDFFGKLDEMIENKEIEPLIAVVPAAGNSYWVNSKKYGHYESAVIKDLIPHIDKKYNSIAERSGRFISGYSMGGYGALRYSMVYPDLFSAATLLSPAIQNAEPPATSGAVERGSFGEPYDPALWNANNYPTAINSYVKQPYRVPVYIVTGDDDWNHLSEKEDLPPDAYKYNMEVQAVQLYQELHRKNLFGLDFPKWEDVPSSPAELRIINGGHGLEVWLKGFQEGLKYMFGKAESPEFSPIYDPASYSSEKKGTVNTYSFNAPSLIQDETPGNDELKYVVYLPEEYDPHAEKKYPVLYLLHGSFGDEKSWNKFFPILDKMIEEKKIEPIIAVAPVTGNSYWVDSLKYGNMESAVINDLIQKIDRDFHTISDRNGRGLVGYSMGGYGALRYSLVYPHLFAGTSLLSPALQAFEAPETSGAVERGSFGDPFEPAIWNSLNYPQALESYGQQPFEVPMFIMTGDDDWNHLSEKEDLPEDAYKYNMEVQAVTSYQFLHRSNVFNRPFEKWEPVPGSPAELRILNGGHGMSVWAAGFEQGLIYMFENGLRAQ</sequence>
<protein>
    <recommendedName>
        <fullName evidence="3">Esterase</fullName>
    </recommendedName>
</protein>
<dbReference type="PANTHER" id="PTHR48098:SF1">
    <property type="entry name" value="DIACYLGLYCEROL ACYLTRANSFERASE_MYCOLYLTRANSFERASE AG85A"/>
    <property type="match status" value="1"/>
</dbReference>
<dbReference type="PANTHER" id="PTHR48098">
    <property type="entry name" value="ENTEROCHELIN ESTERASE-RELATED"/>
    <property type="match status" value="1"/>
</dbReference>
<reference evidence="1 2" key="1">
    <citation type="submission" date="2019-11" db="EMBL/GenBank/DDBJ databases">
        <title>Bacillus idriensis genome.</title>
        <authorList>
            <person name="Konopka E.N."/>
            <person name="Newman J.D."/>
        </authorList>
    </citation>
    <scope>NUCLEOTIDE SEQUENCE [LARGE SCALE GENOMIC DNA]</scope>
    <source>
        <strain evidence="1 2">DSM 19097</strain>
    </source>
</reference>
<dbReference type="EMBL" id="WKKF01000001">
    <property type="protein sequence ID" value="MRX52455.1"/>
    <property type="molecule type" value="Genomic_DNA"/>
</dbReference>
<dbReference type="SUPFAM" id="SSF53474">
    <property type="entry name" value="alpha/beta-Hydrolases"/>
    <property type="match status" value="2"/>
</dbReference>
<name>A0A6I2M2Z8_9BACI</name>
<organism evidence="1 2">
    <name type="scientific">Metabacillus idriensis</name>
    <dbReference type="NCBI Taxonomy" id="324768"/>
    <lineage>
        <taxon>Bacteria</taxon>
        <taxon>Bacillati</taxon>
        <taxon>Bacillota</taxon>
        <taxon>Bacilli</taxon>
        <taxon>Bacillales</taxon>
        <taxon>Bacillaceae</taxon>
        <taxon>Metabacillus</taxon>
    </lineage>
</organism>
<dbReference type="InterPro" id="IPR000801">
    <property type="entry name" value="Esterase-like"/>
</dbReference>
<evidence type="ECO:0000313" key="2">
    <source>
        <dbReference type="Proteomes" id="UP000441585"/>
    </source>
</evidence>
<keyword evidence="2" id="KW-1185">Reference proteome</keyword>
<dbReference type="InterPro" id="IPR029058">
    <property type="entry name" value="AB_hydrolase_fold"/>
</dbReference>
<accession>A0A6I2M2Z8</accession>
<proteinExistence type="predicted"/>
<dbReference type="Gene3D" id="3.40.50.1820">
    <property type="entry name" value="alpha/beta hydrolase"/>
    <property type="match status" value="2"/>
</dbReference>